<protein>
    <submittedName>
        <fullName evidence="2">Uncharacterized protein</fullName>
    </submittedName>
</protein>
<reference evidence="2 3" key="1">
    <citation type="submission" date="2024-04" db="EMBL/GenBank/DDBJ databases">
        <title>Tritrichomonas musculus Genome.</title>
        <authorList>
            <person name="Alves-Ferreira E."/>
            <person name="Grigg M."/>
            <person name="Lorenzi H."/>
            <person name="Galac M."/>
        </authorList>
    </citation>
    <scope>NUCLEOTIDE SEQUENCE [LARGE SCALE GENOMIC DNA]</scope>
    <source>
        <strain evidence="2 3">EAF2021</strain>
    </source>
</reference>
<dbReference type="EMBL" id="JAPFFF010000001">
    <property type="protein sequence ID" value="KAK8900205.1"/>
    <property type="molecule type" value="Genomic_DNA"/>
</dbReference>
<evidence type="ECO:0000256" key="1">
    <source>
        <dbReference type="SAM" id="MobiDB-lite"/>
    </source>
</evidence>
<proteinExistence type="predicted"/>
<accession>A0ABR2LA16</accession>
<evidence type="ECO:0000313" key="3">
    <source>
        <dbReference type="Proteomes" id="UP001470230"/>
    </source>
</evidence>
<evidence type="ECO:0000313" key="2">
    <source>
        <dbReference type="EMBL" id="KAK8900205.1"/>
    </source>
</evidence>
<keyword evidence="3" id="KW-1185">Reference proteome</keyword>
<dbReference type="Gene3D" id="1.25.10.10">
    <property type="entry name" value="Leucine-rich Repeat Variant"/>
    <property type="match status" value="1"/>
</dbReference>
<organism evidence="2 3">
    <name type="scientific">Tritrichomonas musculus</name>
    <dbReference type="NCBI Taxonomy" id="1915356"/>
    <lineage>
        <taxon>Eukaryota</taxon>
        <taxon>Metamonada</taxon>
        <taxon>Parabasalia</taxon>
        <taxon>Tritrichomonadida</taxon>
        <taxon>Tritrichomonadidae</taxon>
        <taxon>Tritrichomonas</taxon>
    </lineage>
</organism>
<comment type="caution">
    <text evidence="2">The sequence shown here is derived from an EMBL/GenBank/DDBJ whole genome shotgun (WGS) entry which is preliminary data.</text>
</comment>
<feature type="region of interest" description="Disordered" evidence="1">
    <location>
        <begin position="1"/>
        <end position="32"/>
    </location>
</feature>
<sequence>MENYKAPDNISKADGDLELQKNEFPDEDEPNSLQKQNIDFYTNFEQIQLQLMNSSNDKTIVTDMIIFLSRFDKSFFNLNNNIIPLLIQSGTFEVILNHYKDLGLMILPMLKNMIHCQTDNLILLLQNNLCDLLLYFIFNSSNDECLCLTECLSEIISRDTFFFVLIYSTNVLEIIFHYFEGINNENISKNWQKVCYYLTFLTNFFDKGPVPNKRISADSSSFYQKYQLFLQNCKNPGIFQKRLIDEFFNIGVDISSGNLIFHNILDISFKIAYKFKNDYIINNYLLIVFEIIRRSFSTFDDLFIQITFFDYFGDWIKLGNNLINYNLMRIVGCLFITSQPIPEAIVNECIDGVFYVFYRYIAKSEDLEYETITALTNLVCYLGWESKCVELIFTKKVIKKIHSNIFERNFHILRVYMYLLISVASNSKNCNALLSDDILYKIFDLMEKKKGNFIIFALDNFRLIFENEPLNKFMTHFFNCGGTDVLNELINTSEDEEIRQMAKIDLDFFENE</sequence>
<dbReference type="Proteomes" id="UP001470230">
    <property type="component" value="Unassembled WGS sequence"/>
</dbReference>
<dbReference type="InterPro" id="IPR016024">
    <property type="entry name" value="ARM-type_fold"/>
</dbReference>
<dbReference type="InterPro" id="IPR011989">
    <property type="entry name" value="ARM-like"/>
</dbReference>
<gene>
    <name evidence="2" type="ORF">M9Y10_002528</name>
</gene>
<name>A0ABR2LA16_9EUKA</name>
<dbReference type="SUPFAM" id="SSF48371">
    <property type="entry name" value="ARM repeat"/>
    <property type="match status" value="1"/>
</dbReference>
<feature type="compositionally biased region" description="Basic and acidic residues" evidence="1">
    <location>
        <begin position="11"/>
        <end position="24"/>
    </location>
</feature>